<evidence type="ECO:0000313" key="3">
    <source>
        <dbReference type="Proteomes" id="UP001159370"/>
    </source>
</evidence>
<sequence length="78" mass="8464">MLSKNILWASLTALGLSVGTTPPAVPTSSSLEVRQFQPIEQPLALKLGVTIGGLGLITLELWWFLFSKSPRQTNGKEQ</sequence>
<keyword evidence="1" id="KW-1133">Transmembrane helix</keyword>
<dbReference type="EMBL" id="JANQDL010000081">
    <property type="protein sequence ID" value="MDH6064422.1"/>
    <property type="molecule type" value="Genomic_DNA"/>
</dbReference>
<dbReference type="Proteomes" id="UP001159370">
    <property type="component" value="Unassembled WGS sequence"/>
</dbReference>
<comment type="caution">
    <text evidence="2">The sequence shown here is derived from an EMBL/GenBank/DDBJ whole genome shotgun (WGS) entry which is preliminary data.</text>
</comment>
<name>A0AA43KF78_9CYAN</name>
<reference evidence="2 3" key="1">
    <citation type="journal article" date="2023" name="J. Phycol.">
        <title>Chrysosporum ovalisporum is synonymous with the true-branching cyanobacterium Umezakia natans (Nostocales/Aphanizomenonaceae).</title>
        <authorList>
            <person name="McGregor G.B."/>
            <person name="Sendall B.C."/>
            <person name="Niiyama Y."/>
            <person name="Tuji A."/>
            <person name="Willis A."/>
        </authorList>
    </citation>
    <scope>NUCLEOTIDE SEQUENCE [LARGE SCALE GENOMIC DNA]</scope>
    <source>
        <strain evidence="2 3">FSS-62</strain>
    </source>
</reference>
<gene>
    <name evidence="2" type="ORF">NWP23_11725</name>
</gene>
<keyword evidence="1" id="KW-0812">Transmembrane</keyword>
<accession>A0AA43KF78</accession>
<dbReference type="RefSeq" id="WP_280649485.1">
    <property type="nucleotide sequence ID" value="NZ_JANQDL010000081.1"/>
</dbReference>
<protein>
    <submittedName>
        <fullName evidence="2">Uncharacterized protein</fullName>
    </submittedName>
</protein>
<evidence type="ECO:0000313" key="2">
    <source>
        <dbReference type="EMBL" id="MDH6064422.1"/>
    </source>
</evidence>
<organism evidence="2 3">
    <name type="scientific">Umezakia ovalisporum FSS-62</name>
    <dbReference type="NCBI Taxonomy" id="2971776"/>
    <lineage>
        <taxon>Bacteria</taxon>
        <taxon>Bacillati</taxon>
        <taxon>Cyanobacteriota</taxon>
        <taxon>Cyanophyceae</taxon>
        <taxon>Nostocales</taxon>
        <taxon>Nodulariaceae</taxon>
        <taxon>Umezakia</taxon>
    </lineage>
</organism>
<evidence type="ECO:0000256" key="1">
    <source>
        <dbReference type="SAM" id="Phobius"/>
    </source>
</evidence>
<proteinExistence type="predicted"/>
<feature type="transmembrane region" description="Helical" evidence="1">
    <location>
        <begin position="43"/>
        <end position="66"/>
    </location>
</feature>
<dbReference type="AlphaFoldDB" id="A0AA43KF78"/>
<keyword evidence="1" id="KW-0472">Membrane</keyword>